<dbReference type="EMBL" id="JAICCF010000002">
    <property type="protein sequence ID" value="MBW8685277.1"/>
    <property type="molecule type" value="Genomic_DNA"/>
</dbReference>
<dbReference type="Pfam" id="PF16344">
    <property type="entry name" value="FecR_C"/>
    <property type="match status" value="1"/>
</dbReference>
<dbReference type="Gene3D" id="3.55.50.30">
    <property type="match status" value="1"/>
</dbReference>
<organism evidence="4 5">
    <name type="scientific">Chitinophaga rhizophila</name>
    <dbReference type="NCBI Taxonomy" id="2866212"/>
    <lineage>
        <taxon>Bacteria</taxon>
        <taxon>Pseudomonadati</taxon>
        <taxon>Bacteroidota</taxon>
        <taxon>Chitinophagia</taxon>
        <taxon>Chitinophagales</taxon>
        <taxon>Chitinophagaceae</taxon>
        <taxon>Chitinophaga</taxon>
    </lineage>
</organism>
<evidence type="ECO:0000259" key="3">
    <source>
        <dbReference type="Pfam" id="PF16344"/>
    </source>
</evidence>
<comment type="caution">
    <text evidence="4">The sequence shown here is derived from an EMBL/GenBank/DDBJ whole genome shotgun (WGS) entry which is preliminary data.</text>
</comment>
<name>A0ABS7GF27_9BACT</name>
<reference evidence="4 5" key="1">
    <citation type="submission" date="2021-08" db="EMBL/GenBank/DDBJ databases">
        <title>The genome sequence of Chitinophaga sp. B61.</title>
        <authorList>
            <person name="Zhang X."/>
        </authorList>
    </citation>
    <scope>NUCLEOTIDE SEQUENCE [LARGE SCALE GENOMIC DNA]</scope>
    <source>
        <strain evidence="4 5">B61</strain>
    </source>
</reference>
<dbReference type="Pfam" id="PF04773">
    <property type="entry name" value="FecR"/>
    <property type="match status" value="1"/>
</dbReference>
<dbReference type="PANTHER" id="PTHR30273:SF2">
    <property type="entry name" value="PROTEIN FECR"/>
    <property type="match status" value="1"/>
</dbReference>
<evidence type="ECO:0000313" key="5">
    <source>
        <dbReference type="Proteomes" id="UP000812961"/>
    </source>
</evidence>
<dbReference type="RefSeq" id="WP_220250523.1">
    <property type="nucleotide sequence ID" value="NZ_JAICCF010000002.1"/>
</dbReference>
<protein>
    <submittedName>
        <fullName evidence="4">DUF4974 domain-containing protein</fullName>
    </submittedName>
</protein>
<dbReference type="Proteomes" id="UP000812961">
    <property type="component" value="Unassembled WGS sequence"/>
</dbReference>
<proteinExistence type="predicted"/>
<dbReference type="InterPro" id="IPR006860">
    <property type="entry name" value="FecR"/>
</dbReference>
<dbReference type="Gene3D" id="2.60.120.1440">
    <property type="match status" value="1"/>
</dbReference>
<feature type="transmembrane region" description="Helical" evidence="1">
    <location>
        <begin position="88"/>
        <end position="112"/>
    </location>
</feature>
<dbReference type="InterPro" id="IPR032508">
    <property type="entry name" value="FecR_C"/>
</dbReference>
<keyword evidence="1" id="KW-0812">Transmembrane</keyword>
<keyword evidence="5" id="KW-1185">Reference proteome</keyword>
<dbReference type="InterPro" id="IPR012373">
    <property type="entry name" value="Ferrdict_sens_TM"/>
</dbReference>
<evidence type="ECO:0000259" key="2">
    <source>
        <dbReference type="Pfam" id="PF04773"/>
    </source>
</evidence>
<accession>A0ABS7GF27</accession>
<gene>
    <name evidence="4" type="ORF">K1Y79_13150</name>
</gene>
<keyword evidence="1" id="KW-0472">Membrane</keyword>
<dbReference type="PANTHER" id="PTHR30273">
    <property type="entry name" value="PERIPLASMIC SIGNAL SENSOR AND SIGMA FACTOR ACTIVATOR FECR-RELATED"/>
    <property type="match status" value="1"/>
</dbReference>
<keyword evidence="1" id="KW-1133">Transmembrane helix</keyword>
<dbReference type="PIRSF" id="PIRSF018266">
    <property type="entry name" value="FecR"/>
    <property type="match status" value="1"/>
</dbReference>
<sequence>MSIHQNIEIDITMLTRYLAGEATPEEAMAVDDWLADDTNSKEFARLQQAWQLLPGNRVHHAPSPDVVWKDLSGALEEDSKPVNGRSLLIRYAMAAVISGVLLTAGLFAYVHITTEKDPVWQQALTDGTSSGVRKGQLADSSAVVINRNSSLQYAADYGQHDRKVLLQGEGYFDVIADKGKPFIVQAGMLKIMVLGTSFNVKEDSLSNRTIVTVATGKVKLYTAERELVVSAGQTGVYDQVTGTLTGISTLDQNSFSYVTRDFFFQDMPLPEICRHLENAFAVKIILDNAQLSQCSMSAHFKDRDVTYIMDIIAATLDVTYTMQDNTIHINGNGCN</sequence>
<evidence type="ECO:0000313" key="4">
    <source>
        <dbReference type="EMBL" id="MBW8685277.1"/>
    </source>
</evidence>
<evidence type="ECO:0000256" key="1">
    <source>
        <dbReference type="SAM" id="Phobius"/>
    </source>
</evidence>
<feature type="domain" description="Protein FecR C-terminal" evidence="3">
    <location>
        <begin position="261"/>
        <end position="329"/>
    </location>
</feature>
<feature type="domain" description="FecR protein" evidence="2">
    <location>
        <begin position="132"/>
        <end position="219"/>
    </location>
</feature>